<keyword evidence="3" id="KW-1185">Reference proteome</keyword>
<dbReference type="InterPro" id="IPR036866">
    <property type="entry name" value="RibonucZ/Hydroxyglut_hydro"/>
</dbReference>
<dbReference type="OrthoDB" id="9805728at2"/>
<dbReference type="PANTHER" id="PTHR15032">
    <property type="entry name" value="N-ACYL-PHOSPHATIDYLETHANOLAMINE-HYDROLYZING PHOSPHOLIPASE D"/>
    <property type="match status" value="1"/>
</dbReference>
<dbReference type="RefSeq" id="WP_104482205.1">
    <property type="nucleotide sequence ID" value="NZ_CP154825.1"/>
</dbReference>
<sequence>MKKVLAALGLAGLAWVVRDIPVAMGRRASGERAERMARSPQFRDGTFHNRASTRSVSPADLRSTIREYQCGGRRRPAGPIPLVDPAPPVSAGLHITWHGHATALVEVDGARVLVDPVWGDRVSPSRLVGPKRLHRPPHDIAALPRVDAIVISHDHYDHLDLAAVRELVRTQDAPFVVPLGIGAHLERWRVPDSRIVELDWSESVEIGGARLTATAAQHFSGRGFSRDGTLWASWVIAGAEHRVFYTGDSGYFDGYAEIGAEHGPFDATLVQIGAYAEGWPDIHMTPEEGVRAHVDVRGGLLIPVHWATFTLAPHPWADPVRRVLAAAEPHGVRVVVPRPGERVDVGDPPAPSTWWEEL</sequence>
<gene>
    <name evidence="2" type="ORF">CLV40_12216</name>
</gene>
<accession>A0A2S6GFQ9</accession>
<dbReference type="GO" id="GO:0005737">
    <property type="term" value="C:cytoplasm"/>
    <property type="evidence" value="ECO:0007669"/>
    <property type="project" value="TreeGrafter"/>
</dbReference>
<dbReference type="Proteomes" id="UP000239203">
    <property type="component" value="Unassembled WGS sequence"/>
</dbReference>
<dbReference type="EMBL" id="PTIX01000022">
    <property type="protein sequence ID" value="PPK64025.1"/>
    <property type="molecule type" value="Genomic_DNA"/>
</dbReference>
<dbReference type="AlphaFoldDB" id="A0A2S6GFQ9"/>
<dbReference type="Pfam" id="PF12706">
    <property type="entry name" value="Lactamase_B_2"/>
    <property type="match status" value="1"/>
</dbReference>
<dbReference type="Gene3D" id="3.60.15.10">
    <property type="entry name" value="Ribonuclease Z/Hydroxyacylglutathione hydrolase-like"/>
    <property type="match status" value="1"/>
</dbReference>
<feature type="domain" description="Metallo-beta-lactamase" evidence="1">
    <location>
        <begin position="111"/>
        <end position="306"/>
    </location>
</feature>
<name>A0A2S6GFQ9_9PSEU</name>
<dbReference type="PANTHER" id="PTHR15032:SF4">
    <property type="entry name" value="N-ACYL-PHOSPHATIDYLETHANOLAMINE-HYDROLYZING PHOSPHOLIPASE D"/>
    <property type="match status" value="1"/>
</dbReference>
<dbReference type="SUPFAM" id="SSF56281">
    <property type="entry name" value="Metallo-hydrolase/oxidoreductase"/>
    <property type="match status" value="1"/>
</dbReference>
<proteinExistence type="predicted"/>
<protein>
    <submittedName>
        <fullName evidence="2">L-ascorbate metabolism protein UlaG (Beta-lactamase superfamily)</fullName>
    </submittedName>
</protein>
<comment type="caution">
    <text evidence="2">The sequence shown here is derived from an EMBL/GenBank/DDBJ whole genome shotgun (WGS) entry which is preliminary data.</text>
</comment>
<evidence type="ECO:0000313" key="2">
    <source>
        <dbReference type="EMBL" id="PPK64025.1"/>
    </source>
</evidence>
<reference evidence="2 3" key="1">
    <citation type="submission" date="2018-02" db="EMBL/GenBank/DDBJ databases">
        <title>Genomic Encyclopedia of Archaeal and Bacterial Type Strains, Phase II (KMG-II): from individual species to whole genera.</title>
        <authorList>
            <person name="Goeker M."/>
        </authorList>
    </citation>
    <scope>NUCLEOTIDE SEQUENCE [LARGE SCALE GENOMIC DNA]</scope>
    <source>
        <strain evidence="2 3">YU 961-1</strain>
    </source>
</reference>
<dbReference type="InterPro" id="IPR001279">
    <property type="entry name" value="Metallo-B-lactamas"/>
</dbReference>
<organism evidence="2 3">
    <name type="scientific">Actinokineospora auranticolor</name>
    <dbReference type="NCBI Taxonomy" id="155976"/>
    <lineage>
        <taxon>Bacteria</taxon>
        <taxon>Bacillati</taxon>
        <taxon>Actinomycetota</taxon>
        <taxon>Actinomycetes</taxon>
        <taxon>Pseudonocardiales</taxon>
        <taxon>Pseudonocardiaceae</taxon>
        <taxon>Actinokineospora</taxon>
    </lineage>
</organism>
<evidence type="ECO:0000259" key="1">
    <source>
        <dbReference type="Pfam" id="PF12706"/>
    </source>
</evidence>
<evidence type="ECO:0000313" key="3">
    <source>
        <dbReference type="Proteomes" id="UP000239203"/>
    </source>
</evidence>